<evidence type="ECO:0000313" key="3">
    <source>
        <dbReference type="Proteomes" id="UP000249364"/>
    </source>
</evidence>
<gene>
    <name evidence="2" type="ORF">LY56_00351</name>
</gene>
<organism evidence="2 3">
    <name type="scientific">Roseinatronobacter thiooxidans</name>
    <dbReference type="NCBI Taxonomy" id="121821"/>
    <lineage>
        <taxon>Bacteria</taxon>
        <taxon>Pseudomonadati</taxon>
        <taxon>Pseudomonadota</taxon>
        <taxon>Alphaproteobacteria</taxon>
        <taxon>Rhodobacterales</taxon>
        <taxon>Paracoccaceae</taxon>
        <taxon>Roseinatronobacter</taxon>
    </lineage>
</organism>
<keyword evidence="3" id="KW-1185">Reference proteome</keyword>
<keyword evidence="1" id="KW-0175">Coiled coil</keyword>
<proteinExistence type="predicted"/>
<accession>A0A2W7QQ91</accession>
<evidence type="ECO:0000256" key="1">
    <source>
        <dbReference type="SAM" id="Coils"/>
    </source>
</evidence>
<protein>
    <submittedName>
        <fullName evidence="2">Uncharacterized protein</fullName>
    </submittedName>
</protein>
<evidence type="ECO:0000313" key="2">
    <source>
        <dbReference type="EMBL" id="PZX48200.1"/>
    </source>
</evidence>
<comment type="caution">
    <text evidence="2">The sequence shown here is derived from an EMBL/GenBank/DDBJ whole genome shotgun (WGS) entry which is preliminary data.</text>
</comment>
<dbReference type="OrthoDB" id="9813316at2"/>
<dbReference type="AlphaFoldDB" id="A0A2W7QQ91"/>
<feature type="coiled-coil region" evidence="1">
    <location>
        <begin position="7"/>
        <end position="63"/>
    </location>
</feature>
<sequence>MDRDAYIEKMKAKIDEWNAEISKQEAKARAAQADMKLKYEEQLKEMKTQRDAIEVKLREARESNEKAWADMRDGFEKAWRDMAQAFESAMKR</sequence>
<name>A0A2W7QQ91_9RHOB</name>
<dbReference type="RefSeq" id="WP_071469175.1">
    <property type="nucleotide sequence ID" value="NZ_MEHT01000009.1"/>
</dbReference>
<dbReference type="EMBL" id="QKZQ01000001">
    <property type="protein sequence ID" value="PZX48200.1"/>
    <property type="molecule type" value="Genomic_DNA"/>
</dbReference>
<dbReference type="STRING" id="121821.GCA_001870675_02423"/>
<dbReference type="Proteomes" id="UP000249364">
    <property type="component" value="Unassembled WGS sequence"/>
</dbReference>
<reference evidence="2 3" key="1">
    <citation type="submission" date="2018-06" db="EMBL/GenBank/DDBJ databases">
        <title>Genomic Encyclopedia of Archaeal and Bacterial Type Strains, Phase II (KMG-II): from individual species to whole genera.</title>
        <authorList>
            <person name="Goeker M."/>
        </authorList>
    </citation>
    <scope>NUCLEOTIDE SEQUENCE [LARGE SCALE GENOMIC DNA]</scope>
    <source>
        <strain evidence="2 3">DSM 13087</strain>
    </source>
</reference>